<accession>A0A317FEH0</accession>
<dbReference type="Proteomes" id="UP000245765">
    <property type="component" value="Unassembled WGS sequence"/>
</dbReference>
<proteinExistence type="predicted"/>
<dbReference type="PANTHER" id="PTHR33376">
    <property type="match status" value="1"/>
</dbReference>
<dbReference type="AlphaFoldDB" id="A0A317FEH0"/>
<keyword evidence="1" id="KW-0732">Signal</keyword>
<protein>
    <submittedName>
        <fullName evidence="2">ABC transporter substrate-binding protein</fullName>
    </submittedName>
</protein>
<dbReference type="CDD" id="cd13602">
    <property type="entry name" value="PBP2_TRAP_BpDctp6_7"/>
    <property type="match status" value="1"/>
</dbReference>
<evidence type="ECO:0000313" key="3">
    <source>
        <dbReference type="Proteomes" id="UP000245765"/>
    </source>
</evidence>
<dbReference type="PANTHER" id="PTHR33376:SF4">
    <property type="entry name" value="SIALIC ACID-BINDING PERIPLASMIC PROTEIN SIAP"/>
    <property type="match status" value="1"/>
</dbReference>
<dbReference type="RefSeq" id="WP_109870558.1">
    <property type="nucleotide sequence ID" value="NZ_QGNA01000002.1"/>
</dbReference>
<gene>
    <name evidence="2" type="ORF">DFH01_11490</name>
</gene>
<dbReference type="InterPro" id="IPR018389">
    <property type="entry name" value="DctP_fam"/>
</dbReference>
<dbReference type="InterPro" id="IPR038404">
    <property type="entry name" value="TRAP_DctP_sf"/>
</dbReference>
<comment type="caution">
    <text evidence="2">The sequence shown here is derived from an EMBL/GenBank/DDBJ whole genome shotgun (WGS) entry which is preliminary data.</text>
</comment>
<evidence type="ECO:0000256" key="1">
    <source>
        <dbReference type="ARBA" id="ARBA00022729"/>
    </source>
</evidence>
<dbReference type="GO" id="GO:0055085">
    <property type="term" value="P:transmembrane transport"/>
    <property type="evidence" value="ECO:0007669"/>
    <property type="project" value="InterPro"/>
</dbReference>
<dbReference type="OrthoDB" id="9799287at2"/>
<name>A0A317FEH0_9PROT</name>
<organism evidence="2 3">
    <name type="scientific">Falsiroseomonas bella</name>
    <dbReference type="NCBI Taxonomy" id="2184016"/>
    <lineage>
        <taxon>Bacteria</taxon>
        <taxon>Pseudomonadati</taxon>
        <taxon>Pseudomonadota</taxon>
        <taxon>Alphaproteobacteria</taxon>
        <taxon>Acetobacterales</taxon>
        <taxon>Roseomonadaceae</taxon>
        <taxon>Falsiroseomonas</taxon>
    </lineage>
</organism>
<dbReference type="NCBIfam" id="NF037995">
    <property type="entry name" value="TRAP_S1"/>
    <property type="match status" value="1"/>
</dbReference>
<dbReference type="EMBL" id="QGNA01000002">
    <property type="protein sequence ID" value="PWS37450.1"/>
    <property type="molecule type" value="Genomic_DNA"/>
</dbReference>
<evidence type="ECO:0000313" key="2">
    <source>
        <dbReference type="EMBL" id="PWS37450.1"/>
    </source>
</evidence>
<keyword evidence="3" id="KW-1185">Reference proteome</keyword>
<dbReference type="Pfam" id="PF03480">
    <property type="entry name" value="DctP"/>
    <property type="match status" value="1"/>
</dbReference>
<reference evidence="3" key="1">
    <citation type="submission" date="2018-05" db="EMBL/GenBank/DDBJ databases">
        <authorList>
            <person name="Du Z."/>
            <person name="Wang X."/>
        </authorList>
    </citation>
    <scope>NUCLEOTIDE SEQUENCE [LARGE SCALE GENOMIC DNA]</scope>
    <source>
        <strain evidence="3">CQN31</strain>
    </source>
</reference>
<dbReference type="Gene3D" id="3.40.190.170">
    <property type="entry name" value="Bacterial extracellular solute-binding protein, family 7"/>
    <property type="match status" value="1"/>
</dbReference>
<sequence length="343" mass="36464">MAAAGWLALGPGPAAAETPIQIEVVGGLASVVQYTRYEEPFWTRRVPEITGGRLRADIAPFDRRGIRGQEMLPLMRLGVVPFGSVLLGLAAAEEPELNAMDLPGASPDIETLRATVARWRPHLEALLRERYGVELLAVFTYPAQVVWCRQAFSGLTELSGRRVRTSSVGQSELVTALGGTPVVIPFAEVVAAVRSGVVNCAITGTLSGNAIGLHEVATHVSRQAISWGLSVFGANLDAWEALPEAVREPLRAGIVELEREIWTAAGEETEDGLACNAGLPSCRQGRPGRMAVVEPSAADEALRRDLLARTVVPSWIRRCGPACAEAWGRIGAGAPGIAAVRSE</sequence>